<dbReference type="PROSITE" id="PS51819">
    <property type="entry name" value="VOC"/>
    <property type="match status" value="2"/>
</dbReference>
<dbReference type="Gene3D" id="3.10.180.10">
    <property type="entry name" value="2,3-Dihydroxybiphenyl 1,2-Dioxygenase, domain 1"/>
    <property type="match status" value="2"/>
</dbReference>
<comment type="caution">
    <text evidence="2">The sequence shown here is derived from an EMBL/GenBank/DDBJ whole genome shotgun (WGS) entry which is preliminary data.</text>
</comment>
<dbReference type="InterPro" id="IPR004360">
    <property type="entry name" value="Glyas_Fos-R_dOase_dom"/>
</dbReference>
<protein>
    <submittedName>
        <fullName evidence="2">Enzyme related to lactoylglutathione lyase</fullName>
    </submittedName>
</protein>
<dbReference type="PANTHER" id="PTHR33993">
    <property type="entry name" value="GLYOXALASE-RELATED"/>
    <property type="match status" value="1"/>
</dbReference>
<dbReference type="Proteomes" id="UP000625033">
    <property type="component" value="Unassembled WGS sequence"/>
</dbReference>
<dbReference type="GO" id="GO:0016829">
    <property type="term" value="F:lyase activity"/>
    <property type="evidence" value="ECO:0007669"/>
    <property type="project" value="UniProtKB-KW"/>
</dbReference>
<keyword evidence="2" id="KW-0456">Lyase</keyword>
<reference evidence="2" key="1">
    <citation type="submission" date="2020-11" db="EMBL/GenBank/DDBJ databases">
        <title>Sequencing the genomes of 1000 actinobacteria strains.</title>
        <authorList>
            <person name="Klenk H.-P."/>
        </authorList>
    </citation>
    <scope>NUCLEOTIDE SEQUENCE</scope>
    <source>
        <strain evidence="2">DSM 26152</strain>
    </source>
</reference>
<evidence type="ECO:0000259" key="1">
    <source>
        <dbReference type="PROSITE" id="PS51819"/>
    </source>
</evidence>
<dbReference type="InterPro" id="IPR041581">
    <property type="entry name" value="Glyoxalase_6"/>
</dbReference>
<dbReference type="InterPro" id="IPR037523">
    <property type="entry name" value="VOC_core"/>
</dbReference>
<dbReference type="CDD" id="cd07247">
    <property type="entry name" value="SgaA_N_like"/>
    <property type="match status" value="2"/>
</dbReference>
<dbReference type="Pfam" id="PF18029">
    <property type="entry name" value="Glyoxalase_6"/>
    <property type="match status" value="1"/>
</dbReference>
<sequence length="253" mass="26937">MSAGNPVWIDINFPDPAAGEEFYTSLFGWTFEDQGPTMGDYRMIHAPGGHVIAGASPGIPQDASVPTEWMVHLGVDDLEAALTRVSAAGGKTLSEPMPVGELGTVAVVSTPSGAALGLWQAASFTGFTLPQTHGTPVWFEHMSTDFDADLAFYAAVFGWENALMEGGFGYATNWPAETATAGLCDAANILPAGTQPFWRIYFQVKDTEESMHRVTDLGGTVLDGPMDSPFGRLCTVADPYGHAFQIISRPAED</sequence>
<dbReference type="InterPro" id="IPR029068">
    <property type="entry name" value="Glyas_Bleomycin-R_OHBP_Dase"/>
</dbReference>
<dbReference type="EMBL" id="JADOTZ010000001">
    <property type="protein sequence ID" value="MBG6084607.1"/>
    <property type="molecule type" value="Genomic_DNA"/>
</dbReference>
<dbReference type="RefSeq" id="WP_196835896.1">
    <property type="nucleotide sequence ID" value="NZ_JADOTZ010000001.1"/>
</dbReference>
<accession>A0A931D8Y3</accession>
<dbReference type="PANTHER" id="PTHR33993:SF14">
    <property type="entry name" value="GB|AAF24581.1"/>
    <property type="match status" value="1"/>
</dbReference>
<dbReference type="AlphaFoldDB" id="A0A931D8Y3"/>
<proteinExistence type="predicted"/>
<evidence type="ECO:0000313" key="3">
    <source>
        <dbReference type="Proteomes" id="UP000625033"/>
    </source>
</evidence>
<feature type="domain" description="VOC" evidence="1">
    <location>
        <begin position="5"/>
        <end position="121"/>
    </location>
</feature>
<dbReference type="InterPro" id="IPR052164">
    <property type="entry name" value="Anthracycline_SecMetBiosynth"/>
</dbReference>
<evidence type="ECO:0000313" key="2">
    <source>
        <dbReference type="EMBL" id="MBG6084607.1"/>
    </source>
</evidence>
<feature type="domain" description="VOC" evidence="1">
    <location>
        <begin position="135"/>
        <end position="249"/>
    </location>
</feature>
<keyword evidence="3" id="KW-1185">Reference proteome</keyword>
<gene>
    <name evidence="2" type="ORF">IW252_001374</name>
</gene>
<name>A0A931D8Y3_9MICC</name>
<organism evidence="2 3">
    <name type="scientific">Zhihengliuella flava</name>
    <dbReference type="NCBI Taxonomy" id="1285193"/>
    <lineage>
        <taxon>Bacteria</taxon>
        <taxon>Bacillati</taxon>
        <taxon>Actinomycetota</taxon>
        <taxon>Actinomycetes</taxon>
        <taxon>Micrococcales</taxon>
        <taxon>Micrococcaceae</taxon>
        <taxon>Zhihengliuella</taxon>
    </lineage>
</organism>
<dbReference type="Pfam" id="PF00903">
    <property type="entry name" value="Glyoxalase"/>
    <property type="match status" value="1"/>
</dbReference>
<dbReference type="SUPFAM" id="SSF54593">
    <property type="entry name" value="Glyoxalase/Bleomycin resistance protein/Dihydroxybiphenyl dioxygenase"/>
    <property type="match status" value="2"/>
</dbReference>